<evidence type="ECO:0000256" key="2">
    <source>
        <dbReference type="ARBA" id="ARBA00012438"/>
    </source>
</evidence>
<dbReference type="Gene3D" id="1.10.287.130">
    <property type="match status" value="1"/>
</dbReference>
<accession>A0A2T6BLX2</accession>
<sequence>MQPALRPETHQVPDPAAEARAEFEEFVYILSHDLRASIRAMSELPEWIHEDLLEAGLDLPDSVVEYFGLMRTHTARLDQMLLDLLTYSRVGRMQTVQVLDVGPALNAVLGKISGIGAFEITRDLSQSNIRMGDRDLDMLLDCLLTNAVKHNPEGAGHIRISTHVAERDVVIEVSDDGPGIPEKERERLLGPMTTLKSRDEIEGSGMGLAIANKITKHYDGALELASGTDGRGLSVRVQIKQPLQS</sequence>
<dbReference type="SUPFAM" id="SSF47384">
    <property type="entry name" value="Homodimeric domain of signal transducing histidine kinase"/>
    <property type="match status" value="1"/>
</dbReference>
<dbReference type="PANTHER" id="PTHR42878">
    <property type="entry name" value="TWO-COMPONENT HISTIDINE KINASE"/>
    <property type="match status" value="1"/>
</dbReference>
<name>A0A2T6BLX2_9RHOB</name>
<evidence type="ECO:0000313" key="10">
    <source>
        <dbReference type="EMBL" id="PTX57080.1"/>
    </source>
</evidence>
<proteinExistence type="predicted"/>
<dbReference type="RefSeq" id="WP_107845209.1">
    <property type="nucleotide sequence ID" value="NZ_QBKS01000001.1"/>
</dbReference>
<evidence type="ECO:0000313" key="11">
    <source>
        <dbReference type="Proteomes" id="UP000243978"/>
    </source>
</evidence>
<evidence type="ECO:0000256" key="3">
    <source>
        <dbReference type="ARBA" id="ARBA00022553"/>
    </source>
</evidence>
<dbReference type="EC" id="2.7.13.3" evidence="2"/>
<dbReference type="Pfam" id="PF02518">
    <property type="entry name" value="HATPase_c"/>
    <property type="match status" value="1"/>
</dbReference>
<dbReference type="GO" id="GO:0000155">
    <property type="term" value="F:phosphorelay sensor kinase activity"/>
    <property type="evidence" value="ECO:0007669"/>
    <property type="project" value="InterPro"/>
</dbReference>
<reference evidence="10 11" key="1">
    <citation type="submission" date="2018-04" db="EMBL/GenBank/DDBJ databases">
        <title>Genomic Encyclopedia of Archaeal and Bacterial Type Strains, Phase II (KMG-II): from individual species to whole genera.</title>
        <authorList>
            <person name="Goeker M."/>
        </authorList>
    </citation>
    <scope>NUCLEOTIDE SEQUENCE [LARGE SCALE GENOMIC DNA]</scope>
    <source>
        <strain evidence="10 11">DSM 100977</strain>
    </source>
</reference>
<dbReference type="InterPro" id="IPR036097">
    <property type="entry name" value="HisK_dim/P_sf"/>
</dbReference>
<dbReference type="PRINTS" id="PR00344">
    <property type="entry name" value="BCTRLSENSOR"/>
</dbReference>
<evidence type="ECO:0000256" key="5">
    <source>
        <dbReference type="ARBA" id="ARBA00022741"/>
    </source>
</evidence>
<dbReference type="Proteomes" id="UP000243978">
    <property type="component" value="Unassembled WGS sequence"/>
</dbReference>
<feature type="domain" description="Histidine kinase" evidence="9">
    <location>
        <begin position="29"/>
        <end position="243"/>
    </location>
</feature>
<dbReference type="OrthoDB" id="9795133at2"/>
<dbReference type="GO" id="GO:0000156">
    <property type="term" value="F:phosphorelay response regulator activity"/>
    <property type="evidence" value="ECO:0007669"/>
    <property type="project" value="TreeGrafter"/>
</dbReference>
<dbReference type="CDD" id="cd00075">
    <property type="entry name" value="HATPase"/>
    <property type="match status" value="1"/>
</dbReference>
<comment type="caution">
    <text evidence="10">The sequence shown here is derived from an EMBL/GenBank/DDBJ whole genome shotgun (WGS) entry which is preliminary data.</text>
</comment>
<dbReference type="PANTHER" id="PTHR42878:SF7">
    <property type="entry name" value="SENSOR HISTIDINE KINASE GLRK"/>
    <property type="match status" value="1"/>
</dbReference>
<keyword evidence="6 10" id="KW-0418">Kinase</keyword>
<keyword evidence="7" id="KW-0067">ATP-binding</keyword>
<protein>
    <recommendedName>
        <fullName evidence="2">histidine kinase</fullName>
        <ecNumber evidence="2">2.7.13.3</ecNumber>
    </recommendedName>
</protein>
<keyword evidence="4" id="KW-0808">Transferase</keyword>
<dbReference type="AlphaFoldDB" id="A0A2T6BLX2"/>
<dbReference type="InterPro" id="IPR004358">
    <property type="entry name" value="Sig_transdc_His_kin-like_C"/>
</dbReference>
<dbReference type="CDD" id="cd00082">
    <property type="entry name" value="HisKA"/>
    <property type="match status" value="1"/>
</dbReference>
<dbReference type="InterPro" id="IPR036890">
    <property type="entry name" value="HATPase_C_sf"/>
</dbReference>
<gene>
    <name evidence="10" type="ORF">C8N43_1746</name>
</gene>
<evidence type="ECO:0000259" key="9">
    <source>
        <dbReference type="PROSITE" id="PS50109"/>
    </source>
</evidence>
<comment type="catalytic activity">
    <reaction evidence="1">
        <text>ATP + protein L-histidine = ADP + protein N-phospho-L-histidine.</text>
        <dbReference type="EC" id="2.7.13.3"/>
    </reaction>
</comment>
<keyword evidence="8" id="KW-0902">Two-component regulatory system</keyword>
<evidence type="ECO:0000256" key="7">
    <source>
        <dbReference type="ARBA" id="ARBA00022840"/>
    </source>
</evidence>
<dbReference type="InterPro" id="IPR003594">
    <property type="entry name" value="HATPase_dom"/>
</dbReference>
<dbReference type="EMBL" id="QBKS01000001">
    <property type="protein sequence ID" value="PTX57080.1"/>
    <property type="molecule type" value="Genomic_DNA"/>
</dbReference>
<evidence type="ECO:0000256" key="4">
    <source>
        <dbReference type="ARBA" id="ARBA00022679"/>
    </source>
</evidence>
<dbReference type="GO" id="GO:0005524">
    <property type="term" value="F:ATP binding"/>
    <property type="evidence" value="ECO:0007669"/>
    <property type="project" value="UniProtKB-KW"/>
</dbReference>
<dbReference type="Gene3D" id="3.30.565.10">
    <property type="entry name" value="Histidine kinase-like ATPase, C-terminal domain"/>
    <property type="match status" value="1"/>
</dbReference>
<dbReference type="SUPFAM" id="SSF55874">
    <property type="entry name" value="ATPase domain of HSP90 chaperone/DNA topoisomerase II/histidine kinase"/>
    <property type="match status" value="1"/>
</dbReference>
<evidence type="ECO:0000256" key="6">
    <source>
        <dbReference type="ARBA" id="ARBA00022777"/>
    </source>
</evidence>
<dbReference type="InterPro" id="IPR050351">
    <property type="entry name" value="BphY/WalK/GraS-like"/>
</dbReference>
<keyword evidence="3" id="KW-0597">Phosphoprotein</keyword>
<dbReference type="SMART" id="SM00387">
    <property type="entry name" value="HATPase_c"/>
    <property type="match status" value="1"/>
</dbReference>
<dbReference type="GO" id="GO:0030295">
    <property type="term" value="F:protein kinase activator activity"/>
    <property type="evidence" value="ECO:0007669"/>
    <property type="project" value="TreeGrafter"/>
</dbReference>
<evidence type="ECO:0000256" key="1">
    <source>
        <dbReference type="ARBA" id="ARBA00000085"/>
    </source>
</evidence>
<dbReference type="PROSITE" id="PS50109">
    <property type="entry name" value="HIS_KIN"/>
    <property type="match status" value="1"/>
</dbReference>
<evidence type="ECO:0000256" key="8">
    <source>
        <dbReference type="ARBA" id="ARBA00023012"/>
    </source>
</evidence>
<dbReference type="GO" id="GO:0007234">
    <property type="term" value="P:osmosensory signaling via phosphorelay pathway"/>
    <property type="evidence" value="ECO:0007669"/>
    <property type="project" value="TreeGrafter"/>
</dbReference>
<keyword evidence="5" id="KW-0547">Nucleotide-binding</keyword>
<dbReference type="InterPro" id="IPR003661">
    <property type="entry name" value="HisK_dim/P_dom"/>
</dbReference>
<organism evidence="10 11">
    <name type="scientific">Litoreibacter ponti</name>
    <dbReference type="NCBI Taxonomy" id="1510457"/>
    <lineage>
        <taxon>Bacteria</taxon>
        <taxon>Pseudomonadati</taxon>
        <taxon>Pseudomonadota</taxon>
        <taxon>Alphaproteobacteria</taxon>
        <taxon>Rhodobacterales</taxon>
        <taxon>Roseobacteraceae</taxon>
        <taxon>Litoreibacter</taxon>
    </lineage>
</organism>
<dbReference type="InterPro" id="IPR005467">
    <property type="entry name" value="His_kinase_dom"/>
</dbReference>
<keyword evidence="11" id="KW-1185">Reference proteome</keyword>